<name>A7I7J4_METB6</name>
<organism evidence="1 2">
    <name type="scientific">Methanoregula boonei (strain DSM 21154 / JCM 14090 / 6A8)</name>
    <dbReference type="NCBI Taxonomy" id="456442"/>
    <lineage>
        <taxon>Archaea</taxon>
        <taxon>Methanobacteriati</taxon>
        <taxon>Methanobacteriota</taxon>
        <taxon>Stenosarchaea group</taxon>
        <taxon>Methanomicrobia</taxon>
        <taxon>Methanomicrobiales</taxon>
        <taxon>Methanoregulaceae</taxon>
        <taxon>Methanoregula</taxon>
    </lineage>
</organism>
<keyword evidence="2" id="KW-1185">Reference proteome</keyword>
<accession>A7I7J4</accession>
<dbReference type="EMBL" id="CP000780">
    <property type="protein sequence ID" value="ABS55705.1"/>
    <property type="molecule type" value="Genomic_DNA"/>
</dbReference>
<evidence type="ECO:0000313" key="1">
    <source>
        <dbReference type="EMBL" id="ABS55705.1"/>
    </source>
</evidence>
<dbReference type="AlphaFoldDB" id="A7I7J4"/>
<gene>
    <name evidence="1" type="ordered locus">Mboo_1187</name>
</gene>
<dbReference type="HOGENOM" id="CLU_699448_0_0_2"/>
<evidence type="ECO:0000313" key="2">
    <source>
        <dbReference type="Proteomes" id="UP000002408"/>
    </source>
</evidence>
<dbReference type="STRING" id="456442.Mboo_1187"/>
<sequence length="444" mass="48310" precursor="true">MCRSHARERSVSKNRGNDTMKTLKVSIILLVFLLAAMMMVPMVSAIEQSTVIASPNQTNASTIDVSKIQLPQLIYDKNQTPIVMNDEMSLDPNIQSTQIARMVEGASNPAISKIPFGAIIHHSIDGITTVFDSTGKQLFTADDSKAGLVSTFKGRVPATHVQEVPDKSVIYDMGNVLYVFSNNMLILTVTDDSISGKNSALTASSSSTISPQWIEWGSTNAIPTAVGQFISQWNVPTKPTLTKSLVIGSVYYDSSLEIWNGLENDPSLLQPVLEWYMKDGYQIPSPSTPQWTMATWYVWGSGNSFIHSTRTSGIYSGDQMQGNIQLNTLGYDGIASITDLGNQGGGSSTLFLAKSSAPIRMPTTNLQAEIVLEGWDPTTPLGGLNSQYLCGPITFQSFVLKDSNGNNLISNYPMSGYYNTNYWNPSTYGLSISNLWPTSITLGT</sequence>
<reference evidence="2" key="1">
    <citation type="journal article" date="2015" name="Microbiology">
        <title>Genome of Methanoregula boonei 6A8 reveals adaptations to oligotrophic peatland environments.</title>
        <authorList>
            <person name="Braeuer S."/>
            <person name="Cadillo-Quiroz H."/>
            <person name="Kyrpides N."/>
            <person name="Woyke T."/>
            <person name="Goodwin L."/>
            <person name="Detter C."/>
            <person name="Podell S."/>
            <person name="Yavitt J.B."/>
            <person name="Zinder S.H."/>
        </authorList>
    </citation>
    <scope>NUCLEOTIDE SEQUENCE [LARGE SCALE GENOMIC DNA]</scope>
    <source>
        <strain evidence="2">DSM 21154 / JCM 14090 / 6A8</strain>
    </source>
</reference>
<dbReference type="Proteomes" id="UP000002408">
    <property type="component" value="Chromosome"/>
</dbReference>
<protein>
    <submittedName>
        <fullName evidence="1">Uncharacterized protein</fullName>
    </submittedName>
</protein>
<proteinExistence type="predicted"/>
<dbReference type="KEGG" id="mbn:Mboo_1187"/>
<dbReference type="eggNOG" id="arCOG13632">
    <property type="taxonomic scope" value="Archaea"/>
</dbReference>